<reference evidence="2 3" key="1">
    <citation type="journal article" date="2012" name="Genome Biol.">
        <title>Genome and low-iron response of an oceanic diatom adapted to chronic iron limitation.</title>
        <authorList>
            <person name="Lommer M."/>
            <person name="Specht M."/>
            <person name="Roy A.S."/>
            <person name="Kraemer L."/>
            <person name="Andreson R."/>
            <person name="Gutowska M.A."/>
            <person name="Wolf J."/>
            <person name="Bergner S.V."/>
            <person name="Schilhabel M.B."/>
            <person name="Klostermeier U.C."/>
            <person name="Beiko R.G."/>
            <person name="Rosenstiel P."/>
            <person name="Hippler M."/>
            <person name="Laroche J."/>
        </authorList>
    </citation>
    <scope>NUCLEOTIDE SEQUENCE [LARGE SCALE GENOMIC DNA]</scope>
    <source>
        <strain evidence="2 3">CCMP1005</strain>
    </source>
</reference>
<feature type="region of interest" description="Disordered" evidence="1">
    <location>
        <begin position="281"/>
        <end position="408"/>
    </location>
</feature>
<evidence type="ECO:0000313" key="3">
    <source>
        <dbReference type="Proteomes" id="UP000266841"/>
    </source>
</evidence>
<dbReference type="EMBL" id="AGNL01018532">
    <property type="protein sequence ID" value="EJK62932.1"/>
    <property type="molecule type" value="Genomic_DNA"/>
</dbReference>
<proteinExistence type="predicted"/>
<feature type="compositionally biased region" description="Basic residues" evidence="1">
    <location>
        <begin position="208"/>
        <end position="219"/>
    </location>
</feature>
<accession>K0SXF2</accession>
<gene>
    <name evidence="2" type="ORF">THAOC_16436</name>
</gene>
<feature type="region of interest" description="Disordered" evidence="1">
    <location>
        <begin position="121"/>
        <end position="153"/>
    </location>
</feature>
<feature type="region of interest" description="Disordered" evidence="1">
    <location>
        <begin position="172"/>
        <end position="247"/>
    </location>
</feature>
<feature type="compositionally biased region" description="Low complexity" evidence="1">
    <location>
        <begin position="392"/>
        <end position="405"/>
    </location>
</feature>
<sequence>MTVAGIDYRLLDSLYAPSTLQDPSAHRSIPILAARRLDPSSLVELDAVVGSIHSITPPVALLMPVWLPREVSVILLIDPLSSVLVIVGRKVVRRQKHAGVVFELSSATRRLLKADMLPTSTASLDRRPRPSSIVDVPMGSAGGPVGTRRSSDRSHRRIVIGVVARIWSLVGGRRSSPSTRGCTGKRPTLFRPSLYSGRRDPPLLPSFHGRRPAARRPRLARSSPSAPKRFSRVKKNPGWPGGHAEVDGYGVRWAAGEGRDRSRATLHTIYAEIESSPTYLATSAADQRARGKTSPKQKTRASPEARNDVPARVQRSRAQRPPLERVREGGGRPRLSNECRRSTHPGRIVAGQRRQKAAGESGGGDTPRASSGGEDDVPAQRTPFRRPGPKDALSSSPATLPSSASGKGEDGLWLARHATGVAKCIHVPVTKLNLDLRERMMICLESTLDATINSSDDYIIGTATADDILQKLGSGSRRETSRGGPAPQAGTESPLWASASNLPDLGTRTRRIRRHDGRRGARGAAASRGPNTASLSPTTRASFSGAAQVASSRRELQALMRPALEPDRHVRTAYPSSPRRTGAERQRAVPRPPQRQ</sequence>
<dbReference type="AlphaFoldDB" id="K0SXF2"/>
<feature type="compositionally biased region" description="Basic residues" evidence="1">
    <location>
        <begin position="508"/>
        <end position="521"/>
    </location>
</feature>
<feature type="region of interest" description="Disordered" evidence="1">
    <location>
        <begin position="474"/>
        <end position="596"/>
    </location>
</feature>
<comment type="caution">
    <text evidence="2">The sequence shown here is derived from an EMBL/GenBank/DDBJ whole genome shotgun (WGS) entry which is preliminary data.</text>
</comment>
<keyword evidence="3" id="KW-1185">Reference proteome</keyword>
<feature type="compositionally biased region" description="Polar residues" evidence="1">
    <location>
        <begin position="530"/>
        <end position="542"/>
    </location>
</feature>
<evidence type="ECO:0000313" key="2">
    <source>
        <dbReference type="EMBL" id="EJK62932.1"/>
    </source>
</evidence>
<organism evidence="2 3">
    <name type="scientific">Thalassiosira oceanica</name>
    <name type="common">Marine diatom</name>
    <dbReference type="NCBI Taxonomy" id="159749"/>
    <lineage>
        <taxon>Eukaryota</taxon>
        <taxon>Sar</taxon>
        <taxon>Stramenopiles</taxon>
        <taxon>Ochrophyta</taxon>
        <taxon>Bacillariophyta</taxon>
        <taxon>Coscinodiscophyceae</taxon>
        <taxon>Thalassiosirophycidae</taxon>
        <taxon>Thalassiosirales</taxon>
        <taxon>Thalassiosiraceae</taxon>
        <taxon>Thalassiosira</taxon>
    </lineage>
</organism>
<feature type="compositionally biased region" description="Basic and acidic residues" evidence="1">
    <location>
        <begin position="322"/>
        <end position="341"/>
    </location>
</feature>
<evidence type="ECO:0000256" key="1">
    <source>
        <dbReference type="SAM" id="MobiDB-lite"/>
    </source>
</evidence>
<name>K0SXF2_THAOC</name>
<feature type="compositionally biased region" description="Basic residues" evidence="1">
    <location>
        <begin position="290"/>
        <end position="299"/>
    </location>
</feature>
<dbReference type="Proteomes" id="UP000266841">
    <property type="component" value="Unassembled WGS sequence"/>
</dbReference>
<protein>
    <submittedName>
        <fullName evidence="2">Uncharacterized protein</fullName>
    </submittedName>
</protein>